<keyword evidence="6" id="KW-0732">Signal</keyword>
<dbReference type="Gene3D" id="2.10.70.80">
    <property type="match status" value="2"/>
</dbReference>
<dbReference type="OrthoDB" id="443634at2759"/>
<dbReference type="RefSeq" id="XP_031025090.1">
    <property type="nucleotide sequence ID" value="XM_031168914.1"/>
</dbReference>
<dbReference type="Proteomes" id="UP000319731">
    <property type="component" value="Unassembled WGS sequence"/>
</dbReference>
<dbReference type="GO" id="GO:0006895">
    <property type="term" value="P:Golgi to endosome transport"/>
    <property type="evidence" value="ECO:0007669"/>
    <property type="project" value="TreeGrafter"/>
</dbReference>
<dbReference type="PANTHER" id="PTHR12106:SF27">
    <property type="entry name" value="SORTILIN-RELATED RECEPTOR"/>
    <property type="match status" value="1"/>
</dbReference>
<keyword evidence="5" id="KW-0812">Transmembrane</keyword>
<comment type="subcellular location">
    <subcellularLocation>
        <location evidence="1">Membrane</location>
    </subcellularLocation>
</comment>
<dbReference type="GeneID" id="42004211"/>
<dbReference type="SUPFAM" id="SSF110296">
    <property type="entry name" value="Oligoxyloglucan reducing end-specific cellobiohydrolase"/>
    <property type="match status" value="3"/>
</dbReference>
<feature type="signal peptide" evidence="6">
    <location>
        <begin position="1"/>
        <end position="22"/>
    </location>
</feature>
<evidence type="ECO:0000256" key="3">
    <source>
        <dbReference type="ARBA" id="ARBA00023136"/>
    </source>
</evidence>
<dbReference type="SMART" id="SM00602">
    <property type="entry name" value="VPS10"/>
    <property type="match status" value="2"/>
</dbReference>
<dbReference type="GO" id="GO:0016020">
    <property type="term" value="C:membrane"/>
    <property type="evidence" value="ECO:0007669"/>
    <property type="project" value="UniProtKB-SubCell"/>
</dbReference>
<keyword evidence="9" id="KW-1185">Reference proteome</keyword>
<proteinExistence type="predicted"/>
<dbReference type="GO" id="GO:0006896">
    <property type="term" value="P:Golgi to vacuole transport"/>
    <property type="evidence" value="ECO:0007669"/>
    <property type="project" value="TreeGrafter"/>
</dbReference>
<dbReference type="STRING" id="1806994.A0A507C8K0"/>
<gene>
    <name evidence="8" type="ORF">SmJEL517_g02986</name>
</gene>
<dbReference type="EMBL" id="QEAO01000014">
    <property type="protein sequence ID" value="TPX34326.1"/>
    <property type="molecule type" value="Genomic_DNA"/>
</dbReference>
<feature type="domain" description="VPS10" evidence="7">
    <location>
        <begin position="58"/>
        <end position="693"/>
    </location>
</feature>
<dbReference type="InterPro" id="IPR050310">
    <property type="entry name" value="VPS10-sortilin"/>
</dbReference>
<evidence type="ECO:0000313" key="8">
    <source>
        <dbReference type="EMBL" id="TPX34326.1"/>
    </source>
</evidence>
<evidence type="ECO:0000256" key="4">
    <source>
        <dbReference type="ARBA" id="ARBA00023180"/>
    </source>
</evidence>
<accession>A0A507C8K0</accession>
<reference evidence="8 9" key="1">
    <citation type="journal article" date="2019" name="Sci. Rep.">
        <title>Comparative genomics of chytrid fungi reveal insights into the obligate biotrophic and pathogenic lifestyle of Synchytrium endobioticum.</title>
        <authorList>
            <person name="van de Vossenberg B.T.L.H."/>
            <person name="Warris S."/>
            <person name="Nguyen H.D.T."/>
            <person name="van Gent-Pelzer M.P.E."/>
            <person name="Joly D.L."/>
            <person name="van de Geest H.C."/>
            <person name="Bonants P.J.M."/>
            <person name="Smith D.S."/>
            <person name="Levesque C.A."/>
            <person name="van der Lee T.A.J."/>
        </authorList>
    </citation>
    <scope>NUCLEOTIDE SEQUENCE [LARGE SCALE GENOMIC DNA]</scope>
    <source>
        <strain evidence="8 9">JEL517</strain>
    </source>
</reference>
<feature type="domain" description="VPS10" evidence="7">
    <location>
        <begin position="722"/>
        <end position="1366"/>
    </location>
</feature>
<dbReference type="GO" id="GO:0005829">
    <property type="term" value="C:cytosol"/>
    <property type="evidence" value="ECO:0007669"/>
    <property type="project" value="GOC"/>
</dbReference>
<dbReference type="Pfam" id="PF15901">
    <property type="entry name" value="Sortilin_C"/>
    <property type="match status" value="2"/>
</dbReference>
<dbReference type="InterPro" id="IPR006581">
    <property type="entry name" value="VPS10"/>
</dbReference>
<keyword evidence="5" id="KW-1133">Transmembrane helix</keyword>
<organism evidence="8 9">
    <name type="scientific">Synchytrium microbalum</name>
    <dbReference type="NCBI Taxonomy" id="1806994"/>
    <lineage>
        <taxon>Eukaryota</taxon>
        <taxon>Fungi</taxon>
        <taxon>Fungi incertae sedis</taxon>
        <taxon>Chytridiomycota</taxon>
        <taxon>Chytridiomycota incertae sedis</taxon>
        <taxon>Chytridiomycetes</taxon>
        <taxon>Synchytriales</taxon>
        <taxon>Synchytriaceae</taxon>
        <taxon>Synchytrium</taxon>
    </lineage>
</organism>
<evidence type="ECO:0000256" key="6">
    <source>
        <dbReference type="SAM" id="SignalP"/>
    </source>
</evidence>
<evidence type="ECO:0000256" key="5">
    <source>
        <dbReference type="SAM" id="Phobius"/>
    </source>
</evidence>
<comment type="caution">
    <text evidence="8">The sequence shown here is derived from an EMBL/GenBank/DDBJ whole genome shotgun (WGS) entry which is preliminary data.</text>
</comment>
<dbReference type="Gene3D" id="2.130.10.10">
    <property type="entry name" value="YVTN repeat-like/Quinoprotein amine dehydrogenase"/>
    <property type="match status" value="2"/>
</dbReference>
<evidence type="ECO:0000256" key="1">
    <source>
        <dbReference type="ARBA" id="ARBA00004370"/>
    </source>
</evidence>
<protein>
    <recommendedName>
        <fullName evidence="7">VPS10 domain-containing protein</fullName>
    </recommendedName>
</protein>
<name>A0A507C8K0_9FUNG</name>
<dbReference type="PANTHER" id="PTHR12106">
    <property type="entry name" value="SORTILIN RELATED"/>
    <property type="match status" value="1"/>
</dbReference>
<dbReference type="GO" id="GO:0005794">
    <property type="term" value="C:Golgi apparatus"/>
    <property type="evidence" value="ECO:0007669"/>
    <property type="project" value="TreeGrafter"/>
</dbReference>
<evidence type="ECO:0000259" key="7">
    <source>
        <dbReference type="SMART" id="SM00602"/>
    </source>
</evidence>
<keyword evidence="4" id="KW-0325">Glycoprotein</keyword>
<feature type="transmembrane region" description="Helical" evidence="5">
    <location>
        <begin position="1370"/>
        <end position="1391"/>
    </location>
</feature>
<dbReference type="GO" id="GO:0006623">
    <property type="term" value="P:protein targeting to vacuole"/>
    <property type="evidence" value="ECO:0007669"/>
    <property type="project" value="TreeGrafter"/>
</dbReference>
<dbReference type="Gene3D" id="3.30.60.270">
    <property type="match status" value="2"/>
</dbReference>
<evidence type="ECO:0000313" key="9">
    <source>
        <dbReference type="Proteomes" id="UP000319731"/>
    </source>
</evidence>
<dbReference type="Pfam" id="PF15902">
    <property type="entry name" value="Sortilin-Vps10"/>
    <property type="match status" value="2"/>
</dbReference>
<dbReference type="InterPro" id="IPR015943">
    <property type="entry name" value="WD40/YVTN_repeat-like_dom_sf"/>
</dbReference>
<sequence length="1483" mass="164495">MASFKLLYWMCWAYWMLIAVKANDQDNDKIRISAGPVEHTTSSLNEDVDRVTYFKESTTVLARTMSGKMYKSSDEGGKWERVLQDNGRIVMFGMHDSSITRAYFFNEKDEGFYTTDRMNSVKAMTLPALPNGLRVPLLDFHPEESDWLVFVGGGRDCPGSKCFTEVFTSKDYREWKPIETWAQKCVWSRDFGFAGTTIPKDAVYCASWKNKNGVVGQDALGLGFGDNVLQMVMIYADGTKKVLIDKNVVDYYVVDGILVVAVGDMTGIKLMVSVDGINFADTKFPPNVNVKHNAFTILESTTDSIFLDVSISSDYHREYGSLYRSNANGTFYSKLLDRTNRNEAGIVDFEKLQAIPGIVLTNIVANPEDVTSGSRKRIASRMSFDDGATWAGLKMPTKDANGNPIKCDADDGCYLHLHSHASIRDSESATGTIHSAESIPGVVLGVGNVGSRLMDYKSGNVYISREAGRSWTEIRRDAHRWAIGDHGAMIVMVNDEGPTDTLAYTYDFGTTWSEYKFTDKPIRLQTITTEPSATSLKFIIVGISKDGDTSLFQLDFTNVLPKQCTDSDFEKWSPHDTAGADRCFLGAEVEYTRRKADSKCFVGKEFTDLKRTIKTCACTEKDFECDAGYYREVVDGVAKCKVNGADFNQPKDCKAGTSYSAPSGFRKIGLSKCQGGVDLEKTKVDRPCGDAVKTPGGGVDVVITTFTFDDEMADYMYFNQSKTVLIRDYAGVVWKSPDQGKSWEHVMTDVTRFSSMLLDTYRDSRAFFLTAGKKQYYTKDKGTTFSSFNVPTEANELGVPLLRTHPDEPNWWIWVGSEDCASLDYSSKCHTVAYVTWNQGDSWSKIETYVNNCDWGRHKVFKSPTKETIYCQAYTAKEGNQRRMNPRTHTLTLSRAKDGGRSWESRFRNTAGFAIFEEFMVAAVLHEDTRELLLYVTMDGNDWALTMFPPSFQMPDLGYTILQSTTGSIFIDVYMSNSVEGEFGSLFKSNYNGTMYSNIVKYTNRNSKGYVDFEKMQGVEGIAMVNTVTNPTDVSIGDAKKVQTQITFDDGSTWVDLIPPSTDSQGNAYDCKSSSCSLSLHSYTERRDSRDQFSASSAIGLMAGVGNVGKYLNKYTDGNTFLTRDGGRTWREVTKDAHMWEFGDHGGIMVLVNDEAPTDIIKYSLDEGLTFQDLKITDDGSKLRITHVITEPAGTTAHFILFGRRADGSLNFGASKTVAVHLDFSGAHDGRMCKLDTSNPEASDFEVWSPGPPGQNESCIFGHKVDYYRRKPSRPCNIGEAYLSVPLVSTNCICTESDFECDFNYVRDSKGSCTLVPGGVIPVSTCESDGYKYVSTGYRRRAKTTCTGGVDLATGEKIWCGTAGATAGAVIGYLLLSLTIAGTVGGGVWYYRKYGFTGGAIRLPDDFAASTARSSQHWAERTGLAVRYVALGALDGAYWTWDAARAGFDWVRARLTRGRGYQPVSAFEGAMDDGDEGLLYLDD</sequence>
<keyword evidence="3 5" id="KW-0472">Membrane</keyword>
<dbReference type="InterPro" id="IPR031778">
    <property type="entry name" value="Sortilin_N"/>
</dbReference>
<evidence type="ECO:0000256" key="2">
    <source>
        <dbReference type="ARBA" id="ARBA00022737"/>
    </source>
</evidence>
<feature type="chain" id="PRO_5021435572" description="VPS10 domain-containing protein" evidence="6">
    <location>
        <begin position="23"/>
        <end position="1483"/>
    </location>
</feature>
<dbReference type="InterPro" id="IPR031777">
    <property type="entry name" value="Sortilin_C"/>
</dbReference>
<keyword evidence="2" id="KW-0677">Repeat</keyword>